<protein>
    <recommendedName>
        <fullName evidence="3">PspA/IM30 family protein</fullName>
    </recommendedName>
</protein>
<dbReference type="AlphaFoldDB" id="A0AAX0Q7C9"/>
<reference evidence="1 2" key="1">
    <citation type="journal article" date="2017" name="BMC Genomics">
        <title>Genomic analysis of methanogenic archaea reveals a shift towards energy conservation.</title>
        <authorList>
            <person name="Gilmore S.P."/>
            <person name="Henske J.K."/>
            <person name="Sexton J.A."/>
            <person name="Solomon K.V."/>
            <person name="Seppala S."/>
            <person name="Yoo J.I."/>
            <person name="Huyett L.M."/>
            <person name="Pressman A."/>
            <person name="Cogan J.Z."/>
            <person name="Kivenson V."/>
            <person name="Peng X."/>
            <person name="Tan Y."/>
            <person name="Valentine D.L."/>
            <person name="O'Malley M.A."/>
        </authorList>
    </citation>
    <scope>NUCLEOTIDE SEQUENCE [LARGE SCALE GENOMIC DNA]</scope>
    <source>
        <strain evidence="1 2">XII</strain>
    </source>
</reference>
<comment type="caution">
    <text evidence="1">The sequence shown here is derived from an EMBL/GenBank/DDBJ whole genome shotgun (WGS) entry which is preliminary data.</text>
</comment>
<name>A0AAX0Q7C9_9EURY</name>
<keyword evidence="2" id="KW-1185">Reference proteome</keyword>
<evidence type="ECO:0000313" key="2">
    <source>
        <dbReference type="Proteomes" id="UP000243820"/>
    </source>
</evidence>
<evidence type="ECO:0008006" key="3">
    <source>
        <dbReference type="Google" id="ProtNLM"/>
    </source>
</evidence>
<accession>A0AAX0Q7C9</accession>
<proteinExistence type="predicted"/>
<dbReference type="EMBL" id="LMVO01000021">
    <property type="protein sequence ID" value="PAV09212.1"/>
    <property type="molecule type" value="Genomic_DNA"/>
</dbReference>
<sequence>MARGIFGRKTGLDKITSGDLRRTAAGLEYQYSTLMKQMKEADEKIEANLYAGKDADSEIETQFAARQVANQMLIKKELLQQILATENKQLAVANLLRIKEEKKDLAHQKHNIFDQVDIHQLLEERENTEVSAEIEKMRVTEILASTKDGSSGDYAQILGLMKALSVDDESIGSVRIEVEKLILGHII</sequence>
<gene>
    <name evidence="1" type="ORF">ASJ83_08720</name>
</gene>
<evidence type="ECO:0000313" key="1">
    <source>
        <dbReference type="EMBL" id="PAV09212.1"/>
    </source>
</evidence>
<organism evidence="1 2">
    <name type="scientific">Methanocorpusculum parvum</name>
    <dbReference type="NCBI Taxonomy" id="2193"/>
    <lineage>
        <taxon>Archaea</taxon>
        <taxon>Methanobacteriati</taxon>
        <taxon>Methanobacteriota</taxon>
        <taxon>Stenosarchaea group</taxon>
        <taxon>Methanomicrobia</taxon>
        <taxon>Methanomicrobiales</taxon>
        <taxon>Methanocorpusculaceae</taxon>
        <taxon>Methanocorpusculum</taxon>
    </lineage>
</organism>
<dbReference type="Proteomes" id="UP000243820">
    <property type="component" value="Unassembled WGS sequence"/>
</dbReference>